<dbReference type="InterPro" id="IPR004143">
    <property type="entry name" value="BPL_LPL_catalytic"/>
</dbReference>
<dbReference type="PANTHER" id="PTHR10993">
    <property type="entry name" value="OCTANOYLTRANSFERASE"/>
    <property type="match status" value="1"/>
</dbReference>
<feature type="binding site" evidence="5">
    <location>
        <begin position="69"/>
        <end position="76"/>
    </location>
    <ligand>
        <name>substrate</name>
    </ligand>
</feature>
<name>A0ABM5UV80_9COXI</name>
<dbReference type="RefSeq" id="WP_048875444.1">
    <property type="nucleotide sequence ID" value="NZ_CP011126.1"/>
</dbReference>
<evidence type="ECO:0000313" key="8">
    <source>
        <dbReference type="EMBL" id="AKQ33798.1"/>
    </source>
</evidence>
<evidence type="ECO:0000256" key="1">
    <source>
        <dbReference type="ARBA" id="ARBA00004821"/>
    </source>
</evidence>
<comment type="miscellaneous">
    <text evidence="5">In the reaction, the free carboxyl group of octanoic acid is attached via an amide linkage to the epsilon-amino group of a specific lysine residue of lipoyl domains of lipoate-dependent enzymes.</text>
</comment>
<evidence type="ECO:0000256" key="5">
    <source>
        <dbReference type="HAMAP-Rule" id="MF_00013"/>
    </source>
</evidence>
<feature type="binding site" evidence="5">
    <location>
        <begin position="136"/>
        <end position="138"/>
    </location>
    <ligand>
        <name>substrate</name>
    </ligand>
</feature>
<comment type="pathway">
    <text evidence="1 5 6">Protein modification; protein lipoylation via endogenous pathway; protein N(6)-(lipoyl)lysine from octanoyl-[acyl-carrier-protein]: step 1/2.</text>
</comment>
<keyword evidence="2 5" id="KW-0808">Transferase</keyword>
<comment type="function">
    <text evidence="4 5 6">Catalyzes the transfer of endogenously produced octanoic acid from octanoyl-acyl-carrier-protein onto the lipoyl domains of lipoate-dependent enzymes. Lipoyl-ACP can also act as a substrate although octanoyl-ACP is likely to be the physiological substrate.</text>
</comment>
<feature type="site" description="Lowers pKa of active site Cys" evidence="5">
    <location>
        <position position="133"/>
    </location>
</feature>
<dbReference type="CDD" id="cd16444">
    <property type="entry name" value="LipB"/>
    <property type="match status" value="1"/>
</dbReference>
<dbReference type="NCBIfam" id="TIGR00214">
    <property type="entry name" value="lipB"/>
    <property type="match status" value="1"/>
</dbReference>
<dbReference type="HAMAP" id="MF_00013">
    <property type="entry name" value="LipB"/>
    <property type="match status" value="1"/>
</dbReference>
<dbReference type="Gene3D" id="3.30.930.10">
    <property type="entry name" value="Bira Bifunctional Protein, Domain 2"/>
    <property type="match status" value="1"/>
</dbReference>
<evidence type="ECO:0000313" key="9">
    <source>
        <dbReference type="Proteomes" id="UP000063965"/>
    </source>
</evidence>
<dbReference type="EC" id="2.3.1.181" evidence="5 6"/>
<evidence type="ECO:0000256" key="6">
    <source>
        <dbReference type="PIRNR" id="PIRNR016262"/>
    </source>
</evidence>
<keyword evidence="9" id="KW-1185">Reference proteome</keyword>
<gene>
    <name evidence="5 8" type="primary">lipB</name>
    <name evidence="8" type="ORF">CleRT_11670</name>
</gene>
<reference evidence="8 9" key="1">
    <citation type="journal article" date="2015" name="Genome Biol. Evol.">
        <title>Distinctive Genome Reduction Rates Revealed by Genomic Analyses of Two Coxiella-Like Endosymbionts in Ticks.</title>
        <authorList>
            <person name="Gottlieb Y."/>
            <person name="Lalzar I."/>
            <person name="Klasson L."/>
        </authorList>
    </citation>
    <scope>NUCLEOTIDE SEQUENCE [LARGE SCALE GENOMIC DNA]</scope>
    <source>
        <strain evidence="8 9">CRt</strain>
    </source>
</reference>
<evidence type="ECO:0000256" key="3">
    <source>
        <dbReference type="ARBA" id="ARBA00023315"/>
    </source>
</evidence>
<keyword evidence="5" id="KW-0963">Cytoplasm</keyword>
<dbReference type="InterPro" id="IPR020605">
    <property type="entry name" value="Octanoyltransferase_CS"/>
</dbReference>
<feature type="binding site" evidence="5">
    <location>
        <begin position="149"/>
        <end position="151"/>
    </location>
    <ligand>
        <name>substrate</name>
    </ligand>
</feature>
<evidence type="ECO:0000256" key="2">
    <source>
        <dbReference type="ARBA" id="ARBA00022679"/>
    </source>
</evidence>
<dbReference type="NCBIfam" id="NF010922">
    <property type="entry name" value="PRK14342.1"/>
    <property type="match status" value="1"/>
</dbReference>
<dbReference type="SUPFAM" id="SSF55681">
    <property type="entry name" value="Class II aaRS and biotin synthetases"/>
    <property type="match status" value="1"/>
</dbReference>
<dbReference type="EMBL" id="CP011126">
    <property type="protein sequence ID" value="AKQ33798.1"/>
    <property type="molecule type" value="Genomic_DNA"/>
</dbReference>
<protein>
    <recommendedName>
        <fullName evidence="5 6">Octanoyltransferase</fullName>
        <ecNumber evidence="5 6">2.3.1.181</ecNumber>
    </recommendedName>
    <alternativeName>
        <fullName evidence="5">Lipoate-protein ligase B</fullName>
    </alternativeName>
    <alternativeName>
        <fullName evidence="5">Lipoyl/octanoyl transferase</fullName>
    </alternativeName>
    <alternativeName>
        <fullName evidence="5">Octanoyl-[acyl-carrier-protein]-protein N-octanoyltransferase</fullName>
    </alternativeName>
</protein>
<organism evidence="8 9">
    <name type="scientific">Candidatus Coxiella mudrowiae</name>
    <dbReference type="NCBI Taxonomy" id="2054173"/>
    <lineage>
        <taxon>Bacteria</taxon>
        <taxon>Pseudomonadati</taxon>
        <taxon>Pseudomonadota</taxon>
        <taxon>Gammaproteobacteria</taxon>
        <taxon>Legionellales</taxon>
        <taxon>Coxiellaceae</taxon>
        <taxon>Coxiella</taxon>
    </lineage>
</organism>
<dbReference type="PROSITE" id="PS51733">
    <property type="entry name" value="BPL_LPL_CATALYTIC"/>
    <property type="match status" value="1"/>
</dbReference>
<sequence>MDVIIRQFNQVMPYQPVWQAMRMFTSQRKPTTTDEIWMLEHLPVFTQGLAGKPEHVLNTHEIPLIQCDRGGQVTYHGPGQLMVYLLLDLNRLNLKTRSFVRAIENSVIDYLKQLGINAQGKEEAPGVYVGEAKIGSIGLRMRKGSSYHGLAFNVAMDLTPFTYINPCGFKGLMMTQVRDYVSNINLPTVRQAIIRPLLKNFGYNQLLIKTETTLESFTDV</sequence>
<proteinExistence type="inferred from homology"/>
<feature type="domain" description="BPL/LPL catalytic" evidence="7">
    <location>
        <begin position="30"/>
        <end position="205"/>
    </location>
</feature>
<evidence type="ECO:0000256" key="4">
    <source>
        <dbReference type="ARBA" id="ARBA00024732"/>
    </source>
</evidence>
<comment type="catalytic activity">
    <reaction evidence="5 6">
        <text>octanoyl-[ACP] + L-lysyl-[protein] = N(6)-octanoyl-L-lysyl-[protein] + holo-[ACP] + H(+)</text>
        <dbReference type="Rhea" id="RHEA:17665"/>
        <dbReference type="Rhea" id="RHEA-COMP:9636"/>
        <dbReference type="Rhea" id="RHEA-COMP:9685"/>
        <dbReference type="Rhea" id="RHEA-COMP:9752"/>
        <dbReference type="Rhea" id="RHEA-COMP:9928"/>
        <dbReference type="ChEBI" id="CHEBI:15378"/>
        <dbReference type="ChEBI" id="CHEBI:29969"/>
        <dbReference type="ChEBI" id="CHEBI:64479"/>
        <dbReference type="ChEBI" id="CHEBI:78463"/>
        <dbReference type="ChEBI" id="CHEBI:78809"/>
        <dbReference type="EC" id="2.3.1.181"/>
    </reaction>
</comment>
<dbReference type="InterPro" id="IPR045864">
    <property type="entry name" value="aa-tRNA-synth_II/BPL/LPL"/>
</dbReference>
<accession>A0ABM5UV80</accession>
<dbReference type="PANTHER" id="PTHR10993:SF7">
    <property type="entry name" value="LIPOYLTRANSFERASE 2, MITOCHONDRIAL-RELATED"/>
    <property type="match status" value="1"/>
</dbReference>
<dbReference type="InterPro" id="IPR000544">
    <property type="entry name" value="Octanoyltransferase"/>
</dbReference>
<keyword evidence="3 5" id="KW-0012">Acyltransferase</keyword>
<dbReference type="PROSITE" id="PS01313">
    <property type="entry name" value="LIPB"/>
    <property type="match status" value="1"/>
</dbReference>
<dbReference type="PIRSF" id="PIRSF016262">
    <property type="entry name" value="LPLase"/>
    <property type="match status" value="1"/>
</dbReference>
<comment type="similarity">
    <text evidence="5 6">Belongs to the LipB family.</text>
</comment>
<evidence type="ECO:0000259" key="7">
    <source>
        <dbReference type="PROSITE" id="PS51733"/>
    </source>
</evidence>
<feature type="active site" description="Acyl-thioester intermediate" evidence="5">
    <location>
        <position position="167"/>
    </location>
</feature>
<dbReference type="Proteomes" id="UP000063965">
    <property type="component" value="Chromosome"/>
</dbReference>
<comment type="subcellular location">
    <subcellularLocation>
        <location evidence="5">Cytoplasm</location>
    </subcellularLocation>
</comment>
<dbReference type="Pfam" id="PF21948">
    <property type="entry name" value="LplA-B_cat"/>
    <property type="match status" value="1"/>
</dbReference>